<gene>
    <name evidence="2" type="ORF">SAY87_012417</name>
</gene>
<comment type="caution">
    <text evidence="2">The sequence shown here is derived from an EMBL/GenBank/DDBJ whole genome shotgun (WGS) entry which is preliminary data.</text>
</comment>
<keyword evidence="3" id="KW-1185">Reference proteome</keyword>
<accession>A0AAN7GHA4</accession>
<feature type="region of interest" description="Disordered" evidence="1">
    <location>
        <begin position="78"/>
        <end position="98"/>
    </location>
</feature>
<proteinExistence type="predicted"/>
<reference evidence="2 3" key="1">
    <citation type="journal article" date="2023" name="Hortic Res">
        <title>Pangenome of water caltrop reveals structural variations and asymmetric subgenome divergence after allopolyploidization.</title>
        <authorList>
            <person name="Zhang X."/>
            <person name="Chen Y."/>
            <person name="Wang L."/>
            <person name="Yuan Y."/>
            <person name="Fang M."/>
            <person name="Shi L."/>
            <person name="Lu R."/>
            <person name="Comes H.P."/>
            <person name="Ma Y."/>
            <person name="Chen Y."/>
            <person name="Huang G."/>
            <person name="Zhou Y."/>
            <person name="Zheng Z."/>
            <person name="Qiu Y."/>
        </authorList>
    </citation>
    <scope>NUCLEOTIDE SEQUENCE [LARGE SCALE GENOMIC DNA]</scope>
    <source>
        <tissue evidence="2">Roots</tissue>
    </source>
</reference>
<sequence length="98" mass="11579">MANVQVGLRHEVKKRFLCFSLFVFSSTISQSLSSICHVHLPLYNLKLCSLSVASWWRRKELSSIVDILLRLHAIRQSWNKDQPQSQRKQEEARKEEKR</sequence>
<protein>
    <submittedName>
        <fullName evidence="2">Uncharacterized protein</fullName>
    </submittedName>
</protein>
<evidence type="ECO:0000313" key="3">
    <source>
        <dbReference type="Proteomes" id="UP001345219"/>
    </source>
</evidence>
<evidence type="ECO:0000313" key="2">
    <source>
        <dbReference type="EMBL" id="KAK4746105.1"/>
    </source>
</evidence>
<dbReference type="AlphaFoldDB" id="A0AAN7GHA4"/>
<dbReference type="Proteomes" id="UP001345219">
    <property type="component" value="Chromosome 10"/>
</dbReference>
<name>A0AAN7GHA4_9MYRT</name>
<organism evidence="2 3">
    <name type="scientific">Trapa incisa</name>
    <dbReference type="NCBI Taxonomy" id="236973"/>
    <lineage>
        <taxon>Eukaryota</taxon>
        <taxon>Viridiplantae</taxon>
        <taxon>Streptophyta</taxon>
        <taxon>Embryophyta</taxon>
        <taxon>Tracheophyta</taxon>
        <taxon>Spermatophyta</taxon>
        <taxon>Magnoliopsida</taxon>
        <taxon>eudicotyledons</taxon>
        <taxon>Gunneridae</taxon>
        <taxon>Pentapetalae</taxon>
        <taxon>rosids</taxon>
        <taxon>malvids</taxon>
        <taxon>Myrtales</taxon>
        <taxon>Lythraceae</taxon>
        <taxon>Trapa</taxon>
    </lineage>
</organism>
<evidence type="ECO:0000256" key="1">
    <source>
        <dbReference type="SAM" id="MobiDB-lite"/>
    </source>
</evidence>
<dbReference type="EMBL" id="JAXIOK010000021">
    <property type="protein sequence ID" value="KAK4746105.1"/>
    <property type="molecule type" value="Genomic_DNA"/>
</dbReference>
<feature type="compositionally biased region" description="Basic and acidic residues" evidence="1">
    <location>
        <begin position="87"/>
        <end position="98"/>
    </location>
</feature>